<protein>
    <submittedName>
        <fullName evidence="5">Outer membrane autotransporter barrel domain-containing protein</fullName>
    </submittedName>
</protein>
<dbReference type="AlphaFoldDB" id="A0A1K2I1X6"/>
<evidence type="ECO:0000313" key="5">
    <source>
        <dbReference type="EMBL" id="SFZ86219.1"/>
    </source>
</evidence>
<dbReference type="Pfam" id="PF03797">
    <property type="entry name" value="Autotransporter"/>
    <property type="match status" value="1"/>
</dbReference>
<dbReference type="GO" id="GO:0019867">
    <property type="term" value="C:outer membrane"/>
    <property type="evidence" value="ECO:0007669"/>
    <property type="project" value="InterPro"/>
</dbReference>
<evidence type="ECO:0000313" key="6">
    <source>
        <dbReference type="Proteomes" id="UP000183447"/>
    </source>
</evidence>
<feature type="signal peptide" evidence="3">
    <location>
        <begin position="1"/>
        <end position="30"/>
    </location>
</feature>
<reference evidence="5 6" key="1">
    <citation type="submission" date="2016-11" db="EMBL/GenBank/DDBJ databases">
        <authorList>
            <person name="Jaros S."/>
            <person name="Januszkiewicz K."/>
            <person name="Wedrychowicz H."/>
        </authorList>
    </citation>
    <scope>NUCLEOTIDE SEQUENCE [LARGE SCALE GENOMIC DNA]</scope>
    <source>
        <strain evidence="5 6">ATCC 23634</strain>
    </source>
</reference>
<dbReference type="SMART" id="SM00869">
    <property type="entry name" value="Autotransporter"/>
    <property type="match status" value="1"/>
</dbReference>
<dbReference type="Proteomes" id="UP000183447">
    <property type="component" value="Unassembled WGS sequence"/>
</dbReference>
<dbReference type="InterPro" id="IPR005546">
    <property type="entry name" value="Autotransporte_beta"/>
</dbReference>
<sequence length="640" mass="64278">MAWLSGSFACVPLSVLAIAGSLPIATAALAQYEVVETFAVLAGSTVTNTGTSVISGNVGVSAGTAITGFPPGIVTPPFTFHANDAVAVLAQSQLTSLYNVLQGQTPDQDLTGQDLGGLTLNPGVYSFDQGAGLNGTLTLDGLGDPNAIFIFVIDEALTTGSNSTVALQNMAQGGNVFFVVGSSATLGTSTTFAGQIVALTSITLNTSATINCGAALARNGAVTLDSNTIGICVLDAGTFGDGLEDEDTTDNAQAIADALDDYVAGGGVLPPGFAILAATLSPTELADALAQLSGEVATGVSPTIGQATDSFLTLVSGGRGGGGVSVARLGDTGPSRGTVSVMGYWPDAGNGAFDSFDPGAAPYAPRWEAWMAGFGGVTLVDADAESGAAGRTANDYGVAFGIDHLTADTRFGFALATGGTDFQVGDGMGSGRTDALQAAIHARADFETGYVSGALAYGSHQVETVRTVDFAGIDRLTADFDAQALAGQIEAGYRLGVLTPYAAARAQAVATPAYAEVSEFGTASYALAFDEAVAISLRSEIGARLEWSTALDDGAVVTFDARAAWVHEFETDASLTARFIAVPGVAFELDGARAGADSAVVSAGARVRSAQGVILAAAIEGAFAANAQSYGGSLTLGYAW</sequence>
<evidence type="ECO:0000259" key="4">
    <source>
        <dbReference type="PROSITE" id="PS51208"/>
    </source>
</evidence>
<dbReference type="NCBIfam" id="TIGR01414">
    <property type="entry name" value="autotrans_barl"/>
    <property type="match status" value="1"/>
</dbReference>
<keyword evidence="2 3" id="KW-0732">Signal</keyword>
<evidence type="ECO:0000256" key="3">
    <source>
        <dbReference type="SAM" id="SignalP"/>
    </source>
</evidence>
<keyword evidence="6" id="KW-1185">Reference proteome</keyword>
<dbReference type="Gene3D" id="2.40.128.130">
    <property type="entry name" value="Autotransporter beta-domain"/>
    <property type="match status" value="1"/>
</dbReference>
<gene>
    <name evidence="5" type="ORF">SAMN02983003_3394</name>
</gene>
<name>A0A1K2I1X6_9HYPH</name>
<feature type="domain" description="Autotransporter" evidence="4">
    <location>
        <begin position="362"/>
        <end position="640"/>
    </location>
</feature>
<dbReference type="EMBL" id="FPKU01000003">
    <property type="protein sequence ID" value="SFZ86219.1"/>
    <property type="molecule type" value="Genomic_DNA"/>
</dbReference>
<dbReference type="InterPro" id="IPR036709">
    <property type="entry name" value="Autotransporte_beta_dom_sf"/>
</dbReference>
<evidence type="ECO:0000256" key="1">
    <source>
        <dbReference type="ARBA" id="ARBA00005445"/>
    </source>
</evidence>
<dbReference type="PROSITE" id="PS51208">
    <property type="entry name" value="AUTOTRANSPORTER"/>
    <property type="match status" value="1"/>
</dbReference>
<dbReference type="RefSeq" id="WP_084603620.1">
    <property type="nucleotide sequence ID" value="NZ_FPKU01000003.1"/>
</dbReference>
<organism evidence="5 6">
    <name type="scientific">Devosia enhydra</name>
    <dbReference type="NCBI Taxonomy" id="665118"/>
    <lineage>
        <taxon>Bacteria</taxon>
        <taxon>Pseudomonadati</taxon>
        <taxon>Pseudomonadota</taxon>
        <taxon>Alphaproteobacteria</taxon>
        <taxon>Hyphomicrobiales</taxon>
        <taxon>Devosiaceae</taxon>
        <taxon>Devosia</taxon>
    </lineage>
</organism>
<proteinExistence type="inferred from homology"/>
<accession>A0A1K2I1X6</accession>
<dbReference type="Pfam" id="PF11999">
    <property type="entry name" value="Ice_binding"/>
    <property type="match status" value="1"/>
</dbReference>
<evidence type="ECO:0000256" key="2">
    <source>
        <dbReference type="ARBA" id="ARBA00022729"/>
    </source>
</evidence>
<comment type="similarity">
    <text evidence="1">Belongs to the ice-binding protein family.</text>
</comment>
<dbReference type="STRING" id="665118.SAMN02983003_3394"/>
<dbReference type="InterPro" id="IPR006315">
    <property type="entry name" value="OM_autotransptr_brl_dom"/>
</dbReference>
<dbReference type="InterPro" id="IPR021884">
    <property type="entry name" value="Ice-bd_prot"/>
</dbReference>
<dbReference type="SUPFAM" id="SSF103515">
    <property type="entry name" value="Autotransporter"/>
    <property type="match status" value="1"/>
</dbReference>
<feature type="chain" id="PRO_5012566383" evidence="3">
    <location>
        <begin position="31"/>
        <end position="640"/>
    </location>
</feature>
<dbReference type="OrthoDB" id="7195851at2"/>